<organism evidence="1 2">
    <name type="scientific">Diplocloster modestus</name>
    <dbReference type="NCBI Taxonomy" id="2850322"/>
    <lineage>
        <taxon>Bacteria</taxon>
        <taxon>Bacillati</taxon>
        <taxon>Bacillota</taxon>
        <taxon>Clostridia</taxon>
        <taxon>Lachnospirales</taxon>
        <taxon>Lachnospiraceae</taxon>
        <taxon>Diplocloster</taxon>
    </lineage>
</organism>
<evidence type="ECO:0000313" key="2">
    <source>
        <dbReference type="Proteomes" id="UP001314681"/>
    </source>
</evidence>
<keyword evidence="2" id="KW-1185">Reference proteome</keyword>
<dbReference type="EMBL" id="JAHQCX010000018">
    <property type="protein sequence ID" value="MBU9728289.1"/>
    <property type="molecule type" value="Genomic_DNA"/>
</dbReference>
<dbReference type="RefSeq" id="WP_238727345.1">
    <property type="nucleotide sequence ID" value="NZ_JAHQCX010000018.1"/>
</dbReference>
<accession>A0ABS6KCR2</accession>
<gene>
    <name evidence="1" type="ORF">KTH90_19995</name>
</gene>
<comment type="caution">
    <text evidence="1">The sequence shown here is derived from an EMBL/GenBank/DDBJ whole genome shotgun (WGS) entry which is preliminary data.</text>
</comment>
<protein>
    <submittedName>
        <fullName evidence="1">Uncharacterized protein</fullName>
    </submittedName>
</protein>
<proteinExistence type="predicted"/>
<sequence length="63" mass="7005">MKKWDIEMAYGINFSVQVEASCREEAIEAAKTLVEKGTTILPFDNSVDDSGLMFEGVTFAKQN</sequence>
<evidence type="ECO:0000313" key="1">
    <source>
        <dbReference type="EMBL" id="MBU9728289.1"/>
    </source>
</evidence>
<dbReference type="Proteomes" id="UP001314681">
    <property type="component" value="Unassembled WGS sequence"/>
</dbReference>
<reference evidence="1 2" key="1">
    <citation type="submission" date="2021-06" db="EMBL/GenBank/DDBJ databases">
        <title>Description of novel taxa of the family Lachnospiraceae.</title>
        <authorList>
            <person name="Chaplin A.V."/>
            <person name="Sokolova S.R."/>
            <person name="Pikina A.P."/>
            <person name="Korzhanova M."/>
            <person name="Belova V."/>
            <person name="Korostin D."/>
            <person name="Efimov B.A."/>
        </authorList>
    </citation>
    <scope>NUCLEOTIDE SEQUENCE [LARGE SCALE GENOMIC DNA]</scope>
    <source>
        <strain evidence="1 2">ASD4241</strain>
    </source>
</reference>
<name>A0ABS6KCR2_9FIRM</name>